<dbReference type="Gene3D" id="2.60.40.10">
    <property type="entry name" value="Immunoglobulins"/>
    <property type="match status" value="1"/>
</dbReference>
<evidence type="ECO:0000256" key="7">
    <source>
        <dbReference type="ARBA" id="ARBA00061228"/>
    </source>
</evidence>
<dbReference type="GO" id="GO:0005886">
    <property type="term" value="C:plasma membrane"/>
    <property type="evidence" value="ECO:0007669"/>
    <property type="project" value="TreeGrafter"/>
</dbReference>
<dbReference type="AlphaFoldDB" id="A0A9N9QXP2"/>
<dbReference type="PROSITE" id="PS50835">
    <property type="entry name" value="IG_LIKE"/>
    <property type="match status" value="1"/>
</dbReference>
<dbReference type="InterPro" id="IPR013098">
    <property type="entry name" value="Ig_I-set"/>
</dbReference>
<dbReference type="GO" id="GO:0005576">
    <property type="term" value="C:extracellular region"/>
    <property type="evidence" value="ECO:0007669"/>
    <property type="project" value="UniProtKB-SubCell"/>
</dbReference>
<evidence type="ECO:0000313" key="10">
    <source>
        <dbReference type="EMBL" id="CAG9785589.1"/>
    </source>
</evidence>
<sequence length="306" mass="34304">MDNGMLLVPLIIHEVKVEDTGSWTCKAGEYNETIDIVVGIKVKFHTRQTTMEGDEGKNAKLTCEAKGHPLPVIQWYKDGKLITDKTDPNKYAMRKKGDNYILEVKSLTYQDIGEYLCKVTQKALSYYTDKTILLSVKPKISRAVLSRIQHLLIVGTGDTKPLILQFLRKKREEDFGQYTCKVSNSKGNKTVIFDVSLGERPTPPDDVTLIAANATHLTFNVSCEACPIRRSDNISPDPKNLTVIDTVFEVGELSNMTTFHGRVRTRNLAGVSDWFDIHPDPSTTSYANSIDISLAILIIAFITTRY</sequence>
<organism evidence="10 11">
    <name type="scientific">Diatraea saccharalis</name>
    <name type="common">sugarcane borer</name>
    <dbReference type="NCBI Taxonomy" id="40085"/>
    <lineage>
        <taxon>Eukaryota</taxon>
        <taxon>Metazoa</taxon>
        <taxon>Ecdysozoa</taxon>
        <taxon>Arthropoda</taxon>
        <taxon>Hexapoda</taxon>
        <taxon>Insecta</taxon>
        <taxon>Pterygota</taxon>
        <taxon>Neoptera</taxon>
        <taxon>Endopterygota</taxon>
        <taxon>Lepidoptera</taxon>
        <taxon>Glossata</taxon>
        <taxon>Ditrysia</taxon>
        <taxon>Pyraloidea</taxon>
        <taxon>Crambidae</taxon>
        <taxon>Crambinae</taxon>
        <taxon>Diatraea</taxon>
    </lineage>
</organism>
<keyword evidence="11" id="KW-1185">Reference proteome</keyword>
<evidence type="ECO:0000256" key="2">
    <source>
        <dbReference type="ARBA" id="ARBA00022525"/>
    </source>
</evidence>
<keyword evidence="2" id="KW-0964">Secreted</keyword>
<dbReference type="InterPro" id="IPR003598">
    <property type="entry name" value="Ig_sub2"/>
</dbReference>
<feature type="domain" description="Ig-like" evidence="9">
    <location>
        <begin position="55"/>
        <end position="133"/>
    </location>
</feature>
<accession>A0A9N9QXP2</accession>
<dbReference type="Proteomes" id="UP001153714">
    <property type="component" value="Chromosome 14"/>
</dbReference>
<keyword evidence="3" id="KW-0732">Signal</keyword>
<dbReference type="SMART" id="SM00408">
    <property type="entry name" value="IGc2"/>
    <property type="match status" value="1"/>
</dbReference>
<dbReference type="OrthoDB" id="9355041at2759"/>
<proteinExistence type="inferred from homology"/>
<dbReference type="EMBL" id="OU893345">
    <property type="protein sequence ID" value="CAG9785589.1"/>
    <property type="molecule type" value="Genomic_DNA"/>
</dbReference>
<name>A0A9N9QXP2_9NEOP</name>
<keyword evidence="5" id="KW-0325">Glycoprotein</keyword>
<comment type="similarity">
    <text evidence="7">Belongs to the hemolin family.</text>
</comment>
<evidence type="ECO:0000256" key="6">
    <source>
        <dbReference type="ARBA" id="ARBA00023319"/>
    </source>
</evidence>
<dbReference type="InterPro" id="IPR013783">
    <property type="entry name" value="Ig-like_fold"/>
</dbReference>
<dbReference type="InterPro" id="IPR036179">
    <property type="entry name" value="Ig-like_dom_sf"/>
</dbReference>
<dbReference type="InterPro" id="IPR003599">
    <property type="entry name" value="Ig_sub"/>
</dbReference>
<dbReference type="GO" id="GO:0007156">
    <property type="term" value="P:homophilic cell adhesion via plasma membrane adhesion molecules"/>
    <property type="evidence" value="ECO:0007669"/>
    <property type="project" value="TreeGrafter"/>
</dbReference>
<evidence type="ECO:0000256" key="8">
    <source>
        <dbReference type="ARBA" id="ARBA00068688"/>
    </source>
</evidence>
<evidence type="ECO:0000256" key="5">
    <source>
        <dbReference type="ARBA" id="ARBA00023180"/>
    </source>
</evidence>
<comment type="subcellular location">
    <subcellularLocation>
        <location evidence="1">Secreted</location>
    </subcellularLocation>
</comment>
<evidence type="ECO:0000256" key="1">
    <source>
        <dbReference type="ARBA" id="ARBA00004613"/>
    </source>
</evidence>
<evidence type="ECO:0000256" key="4">
    <source>
        <dbReference type="ARBA" id="ARBA00023157"/>
    </source>
</evidence>
<gene>
    <name evidence="10" type="ORF">DIATSA_LOCUS3607</name>
</gene>
<evidence type="ECO:0000259" key="9">
    <source>
        <dbReference type="PROSITE" id="PS50835"/>
    </source>
</evidence>
<keyword evidence="6" id="KW-0393">Immunoglobulin domain</keyword>
<dbReference type="PANTHER" id="PTHR45080">
    <property type="entry name" value="CONTACTIN 5"/>
    <property type="match status" value="1"/>
</dbReference>
<dbReference type="SMART" id="SM00409">
    <property type="entry name" value="IG"/>
    <property type="match status" value="1"/>
</dbReference>
<evidence type="ECO:0000256" key="3">
    <source>
        <dbReference type="ARBA" id="ARBA00022729"/>
    </source>
</evidence>
<dbReference type="InterPro" id="IPR007110">
    <property type="entry name" value="Ig-like_dom"/>
</dbReference>
<dbReference type="CDD" id="cd00096">
    <property type="entry name" value="Ig"/>
    <property type="match status" value="1"/>
</dbReference>
<dbReference type="Pfam" id="PF07679">
    <property type="entry name" value="I-set"/>
    <property type="match status" value="1"/>
</dbReference>
<dbReference type="FunFam" id="2.60.40.10:FF:000032">
    <property type="entry name" value="palladin isoform X1"/>
    <property type="match status" value="1"/>
</dbReference>
<keyword evidence="4" id="KW-1015">Disulfide bond</keyword>
<dbReference type="InterPro" id="IPR050958">
    <property type="entry name" value="Cell_Adh-Cytoskel_Orgn"/>
</dbReference>
<dbReference type="SUPFAM" id="SSF48726">
    <property type="entry name" value="Immunoglobulin"/>
    <property type="match status" value="2"/>
</dbReference>
<evidence type="ECO:0000313" key="11">
    <source>
        <dbReference type="Proteomes" id="UP001153714"/>
    </source>
</evidence>
<protein>
    <recommendedName>
        <fullName evidence="8">Hemolin</fullName>
    </recommendedName>
</protein>
<reference evidence="10" key="2">
    <citation type="submission" date="2022-10" db="EMBL/GenBank/DDBJ databases">
        <authorList>
            <consortium name="ENA_rothamsted_submissions"/>
            <consortium name="culmorum"/>
            <person name="King R."/>
        </authorList>
    </citation>
    <scope>NUCLEOTIDE SEQUENCE</scope>
</reference>
<dbReference type="PANTHER" id="PTHR45080:SF8">
    <property type="entry name" value="IG-LIKE DOMAIN-CONTAINING PROTEIN"/>
    <property type="match status" value="1"/>
</dbReference>
<reference evidence="10" key="1">
    <citation type="submission" date="2021-12" db="EMBL/GenBank/DDBJ databases">
        <authorList>
            <person name="King R."/>
        </authorList>
    </citation>
    <scope>NUCLEOTIDE SEQUENCE</scope>
</reference>